<dbReference type="AlphaFoldDB" id="A0A016V3M2"/>
<dbReference type="SUPFAM" id="SSF55797">
    <property type="entry name" value="PR-1-like"/>
    <property type="match status" value="1"/>
</dbReference>
<protein>
    <recommendedName>
        <fullName evidence="1">SCP domain-containing protein</fullName>
    </recommendedName>
</protein>
<sequence>MTVPNFYPFDIEYSNIECLQYTVRSTHNKIVIVDVDPIAFTLQGKILDRRTSQNICEVHKNKGSILRITSNVQHFPRPQSNTFLFQEWDFDMEAEAKAFICDPTLPSVDFGVTYDSIDLDGSTSIISTRTRAILHKWWNQAKRIDLSSDPIYVREKIREFGIMALAKNTHLACAYGSCANGGKLLCMYDQMPMSSHALYQKATVPAEICTACSVSTQCVNSLCSSRKPDGSITESAVLSTRPSVLLGSSTSMTPLFIIVYSERRWR</sequence>
<name>A0A016V3M2_9BILA</name>
<evidence type="ECO:0000259" key="1">
    <source>
        <dbReference type="Pfam" id="PF00188"/>
    </source>
</evidence>
<gene>
    <name evidence="2" type="primary">Acey_s0017.g3260</name>
    <name evidence="2" type="ORF">Y032_0017g3260</name>
</gene>
<comment type="caution">
    <text evidence="2">The sequence shown here is derived from an EMBL/GenBank/DDBJ whole genome shotgun (WGS) entry which is preliminary data.</text>
</comment>
<feature type="domain" description="SCP" evidence="1">
    <location>
        <begin position="127"/>
        <end position="188"/>
    </location>
</feature>
<dbReference type="Gene3D" id="3.40.33.10">
    <property type="entry name" value="CAP"/>
    <property type="match status" value="1"/>
</dbReference>
<dbReference type="Proteomes" id="UP000024635">
    <property type="component" value="Unassembled WGS sequence"/>
</dbReference>
<accession>A0A016V3M2</accession>
<evidence type="ECO:0000313" key="3">
    <source>
        <dbReference type="Proteomes" id="UP000024635"/>
    </source>
</evidence>
<evidence type="ECO:0000313" key="2">
    <source>
        <dbReference type="EMBL" id="EYC22279.1"/>
    </source>
</evidence>
<organism evidence="2 3">
    <name type="scientific">Ancylostoma ceylanicum</name>
    <dbReference type="NCBI Taxonomy" id="53326"/>
    <lineage>
        <taxon>Eukaryota</taxon>
        <taxon>Metazoa</taxon>
        <taxon>Ecdysozoa</taxon>
        <taxon>Nematoda</taxon>
        <taxon>Chromadorea</taxon>
        <taxon>Rhabditida</taxon>
        <taxon>Rhabditina</taxon>
        <taxon>Rhabditomorpha</taxon>
        <taxon>Strongyloidea</taxon>
        <taxon>Ancylostomatidae</taxon>
        <taxon>Ancylostomatinae</taxon>
        <taxon>Ancylostoma</taxon>
    </lineage>
</organism>
<dbReference type="InterPro" id="IPR014044">
    <property type="entry name" value="CAP_dom"/>
</dbReference>
<keyword evidence="3" id="KW-1185">Reference proteome</keyword>
<dbReference type="STRING" id="53326.A0A016V3M2"/>
<dbReference type="EMBL" id="JARK01001353">
    <property type="protein sequence ID" value="EYC22279.1"/>
    <property type="molecule type" value="Genomic_DNA"/>
</dbReference>
<dbReference type="InterPro" id="IPR035940">
    <property type="entry name" value="CAP_sf"/>
</dbReference>
<proteinExistence type="predicted"/>
<dbReference type="Pfam" id="PF00188">
    <property type="entry name" value="CAP"/>
    <property type="match status" value="1"/>
</dbReference>
<reference evidence="3" key="1">
    <citation type="journal article" date="2015" name="Nat. Genet.">
        <title>The genome and transcriptome of the zoonotic hookworm Ancylostoma ceylanicum identify infection-specific gene families.</title>
        <authorList>
            <person name="Schwarz E.M."/>
            <person name="Hu Y."/>
            <person name="Antoshechkin I."/>
            <person name="Miller M.M."/>
            <person name="Sternberg P.W."/>
            <person name="Aroian R.V."/>
        </authorList>
    </citation>
    <scope>NUCLEOTIDE SEQUENCE</scope>
    <source>
        <strain evidence="3">HY135</strain>
    </source>
</reference>